<dbReference type="InterPro" id="IPR020094">
    <property type="entry name" value="TruA/RsuA/RluB/E/F_N"/>
</dbReference>
<dbReference type="STRING" id="314278.NB231_16183"/>
<dbReference type="GO" id="GO:0003723">
    <property type="term" value="F:RNA binding"/>
    <property type="evidence" value="ECO:0007669"/>
    <property type="project" value="UniProtKB-KW"/>
</dbReference>
<evidence type="ECO:0000256" key="7">
    <source>
        <dbReference type="PROSITE-ProRule" id="PRU00182"/>
    </source>
</evidence>
<evidence type="ECO:0000256" key="2">
    <source>
        <dbReference type="ARBA" id="ARBA00022552"/>
    </source>
</evidence>
<dbReference type="SMART" id="SM00363">
    <property type="entry name" value="S4"/>
    <property type="match status" value="1"/>
</dbReference>
<dbReference type="Gene3D" id="3.10.290.10">
    <property type="entry name" value="RNA-binding S4 domain"/>
    <property type="match status" value="1"/>
</dbReference>
<dbReference type="PROSITE" id="PS01149">
    <property type="entry name" value="PSI_RSU"/>
    <property type="match status" value="1"/>
</dbReference>
<dbReference type="GO" id="GO:0160139">
    <property type="term" value="F:23S rRNA pseudouridine(2605) synthase activity"/>
    <property type="evidence" value="ECO:0007669"/>
    <property type="project" value="UniProtKB-EC"/>
</dbReference>
<comment type="similarity">
    <text evidence="1 8">Belongs to the pseudouridine synthase RsuA family.</text>
</comment>
<comment type="function">
    <text evidence="6">Responsible for synthesis of pseudouridine from uracil-2605 in 23S ribosomal RNA.</text>
</comment>
<dbReference type="SUPFAM" id="SSF55174">
    <property type="entry name" value="Alpha-L RNA-binding motif"/>
    <property type="match status" value="1"/>
</dbReference>
<dbReference type="Gene3D" id="3.30.70.580">
    <property type="entry name" value="Pseudouridine synthase I, catalytic domain, N-terminal subdomain"/>
    <property type="match status" value="1"/>
</dbReference>
<dbReference type="EC" id="5.4.99.-" evidence="8"/>
<protein>
    <recommendedName>
        <fullName evidence="8">Pseudouridine synthase</fullName>
        <ecNumber evidence="8">5.4.99.-</ecNumber>
    </recommendedName>
</protein>
<accession>A4BM37</accession>
<dbReference type="Proteomes" id="UP000003374">
    <property type="component" value="Unassembled WGS sequence"/>
</dbReference>
<dbReference type="InterPro" id="IPR018496">
    <property type="entry name" value="PsdUridine_synth_RsuA/RluB_CS"/>
</dbReference>
<dbReference type="InterPro" id="IPR006145">
    <property type="entry name" value="PsdUridine_synth_RsuA/RluA"/>
</dbReference>
<keyword evidence="2" id="KW-0698">rRNA processing</keyword>
<dbReference type="CDD" id="cd00165">
    <property type="entry name" value="S4"/>
    <property type="match status" value="1"/>
</dbReference>
<evidence type="ECO:0000313" key="10">
    <source>
        <dbReference type="EMBL" id="EAR23375.1"/>
    </source>
</evidence>
<dbReference type="Pfam" id="PF00849">
    <property type="entry name" value="PseudoU_synth_2"/>
    <property type="match status" value="1"/>
</dbReference>
<dbReference type="InterPro" id="IPR050343">
    <property type="entry name" value="RsuA_PseudoU_synthase"/>
</dbReference>
<dbReference type="PANTHER" id="PTHR47683:SF3">
    <property type="entry name" value="RIBOSOMAL LARGE SUBUNIT PSEUDOURIDINE SYNTHASE B"/>
    <property type="match status" value="1"/>
</dbReference>
<keyword evidence="3 7" id="KW-0694">RNA-binding</keyword>
<gene>
    <name evidence="10" type="ORF">NB231_16183</name>
</gene>
<evidence type="ECO:0000256" key="3">
    <source>
        <dbReference type="ARBA" id="ARBA00022884"/>
    </source>
</evidence>
<dbReference type="OrthoDB" id="9807213at2"/>
<dbReference type="InterPro" id="IPR020103">
    <property type="entry name" value="PsdUridine_synth_cat_dom_sf"/>
</dbReference>
<dbReference type="InterPro" id="IPR000748">
    <property type="entry name" value="PsdUridine_synth_RsuA/RluB/E/F"/>
</dbReference>
<dbReference type="EMBL" id="AAOF01000001">
    <property type="protein sequence ID" value="EAR23375.1"/>
    <property type="molecule type" value="Genomic_DNA"/>
</dbReference>
<dbReference type="InterPro" id="IPR002942">
    <property type="entry name" value="S4_RNA-bd"/>
</dbReference>
<dbReference type="FunFam" id="3.10.290.10:FF:000003">
    <property type="entry name" value="Pseudouridine synthase"/>
    <property type="match status" value="1"/>
</dbReference>
<dbReference type="SUPFAM" id="SSF55120">
    <property type="entry name" value="Pseudouridine synthase"/>
    <property type="match status" value="1"/>
</dbReference>
<dbReference type="NCBIfam" id="TIGR00093">
    <property type="entry name" value="pseudouridine synthase"/>
    <property type="match status" value="1"/>
</dbReference>
<proteinExistence type="inferred from homology"/>
<reference evidence="10 11" key="1">
    <citation type="submission" date="2006-02" db="EMBL/GenBank/DDBJ databases">
        <authorList>
            <person name="Waterbury J."/>
            <person name="Ferriera S."/>
            <person name="Johnson J."/>
            <person name="Kravitz S."/>
            <person name="Halpern A."/>
            <person name="Remington K."/>
            <person name="Beeson K."/>
            <person name="Tran B."/>
            <person name="Rogers Y.-H."/>
            <person name="Friedman R."/>
            <person name="Venter J.C."/>
        </authorList>
    </citation>
    <scope>NUCLEOTIDE SEQUENCE [LARGE SCALE GENOMIC DNA]</scope>
    <source>
        <strain evidence="10 11">Nb-231</strain>
    </source>
</reference>
<evidence type="ECO:0000256" key="5">
    <source>
        <dbReference type="ARBA" id="ARBA00036944"/>
    </source>
</evidence>
<organism evidence="10 11">
    <name type="scientific">Nitrococcus mobilis Nb-231</name>
    <dbReference type="NCBI Taxonomy" id="314278"/>
    <lineage>
        <taxon>Bacteria</taxon>
        <taxon>Pseudomonadati</taxon>
        <taxon>Pseudomonadota</taxon>
        <taxon>Gammaproteobacteria</taxon>
        <taxon>Chromatiales</taxon>
        <taxon>Ectothiorhodospiraceae</taxon>
        <taxon>Nitrococcus</taxon>
    </lineage>
</organism>
<dbReference type="RefSeq" id="WP_005004592.1">
    <property type="nucleotide sequence ID" value="NZ_CH672427.1"/>
</dbReference>
<name>A4BM37_9GAMM</name>
<comment type="caution">
    <text evidence="10">The sequence shown here is derived from an EMBL/GenBank/DDBJ whole genome shotgun (WGS) entry which is preliminary data.</text>
</comment>
<dbReference type="PANTHER" id="PTHR47683">
    <property type="entry name" value="PSEUDOURIDINE SYNTHASE FAMILY PROTEIN-RELATED"/>
    <property type="match status" value="1"/>
</dbReference>
<sequence>MSETEKLQKVLARAGMGSRRQMEHWIRDGRIRVNGRIARLGERVAPRMQITVDGRPLRRRSLSGLPRMLLYHKPVGVVTTRSDPAGRPTVFQHLPRIKKGRWIAVGRLDINTCGLLLFTTDGELANRLMHPSFRLVREYAVRVYGEVTAEMITRLQQGVELEDGRGAFDRIEVLCEAQAANGWYRVSLAEGRRREVRRLWESQGVRVSRLIRLRYGPVRLPPGLRQGQIRKLGPAEIVRLCRAVDLDPAWPKQQACTRRLSEALKNE</sequence>
<keyword evidence="11" id="KW-1185">Reference proteome</keyword>
<dbReference type="FunFam" id="3.30.70.580:FF:000009">
    <property type="entry name" value="Pseudouridine synthase"/>
    <property type="match status" value="1"/>
</dbReference>
<keyword evidence="4 8" id="KW-0413">Isomerase</keyword>
<dbReference type="GO" id="GO:0000455">
    <property type="term" value="P:enzyme-directed rRNA pseudouridine synthesis"/>
    <property type="evidence" value="ECO:0007669"/>
    <property type="project" value="UniProtKB-ARBA"/>
</dbReference>
<dbReference type="FunFam" id="3.30.70.1560:FF:000001">
    <property type="entry name" value="Pseudouridine synthase"/>
    <property type="match status" value="1"/>
</dbReference>
<dbReference type="AlphaFoldDB" id="A4BM37"/>
<evidence type="ECO:0000259" key="9">
    <source>
        <dbReference type="SMART" id="SM00363"/>
    </source>
</evidence>
<comment type="catalytic activity">
    <reaction evidence="5">
        <text>uridine(2605) in 23S rRNA = pseudouridine(2605) in 23S rRNA</text>
        <dbReference type="Rhea" id="RHEA:42520"/>
        <dbReference type="Rhea" id="RHEA-COMP:10095"/>
        <dbReference type="Rhea" id="RHEA-COMP:10096"/>
        <dbReference type="ChEBI" id="CHEBI:65314"/>
        <dbReference type="ChEBI" id="CHEBI:65315"/>
        <dbReference type="EC" id="5.4.99.22"/>
    </reaction>
</comment>
<feature type="domain" description="RNA-binding S4" evidence="9">
    <location>
        <begin position="5"/>
        <end position="61"/>
    </location>
</feature>
<dbReference type="PROSITE" id="PS50889">
    <property type="entry name" value="S4"/>
    <property type="match status" value="1"/>
</dbReference>
<dbReference type="GO" id="GO:0005829">
    <property type="term" value="C:cytosol"/>
    <property type="evidence" value="ECO:0007669"/>
    <property type="project" value="UniProtKB-ARBA"/>
</dbReference>
<dbReference type="NCBIfam" id="NF007976">
    <property type="entry name" value="PRK10700.1"/>
    <property type="match status" value="1"/>
</dbReference>
<dbReference type="eggNOG" id="COG1187">
    <property type="taxonomic scope" value="Bacteria"/>
</dbReference>
<evidence type="ECO:0000256" key="8">
    <source>
        <dbReference type="RuleBase" id="RU003887"/>
    </source>
</evidence>
<evidence type="ECO:0000256" key="6">
    <source>
        <dbReference type="ARBA" id="ARBA00037383"/>
    </source>
</evidence>
<dbReference type="InterPro" id="IPR036986">
    <property type="entry name" value="S4_RNA-bd_sf"/>
</dbReference>
<evidence type="ECO:0000256" key="4">
    <source>
        <dbReference type="ARBA" id="ARBA00023235"/>
    </source>
</evidence>
<evidence type="ECO:0000313" key="11">
    <source>
        <dbReference type="Proteomes" id="UP000003374"/>
    </source>
</evidence>
<dbReference type="InterPro" id="IPR042092">
    <property type="entry name" value="PsdUridine_s_RsuA/RluB/E/F_cat"/>
</dbReference>
<dbReference type="Pfam" id="PF01479">
    <property type="entry name" value="S4"/>
    <property type="match status" value="1"/>
</dbReference>
<dbReference type="HOGENOM" id="CLU_024979_1_1_6"/>
<evidence type="ECO:0000256" key="1">
    <source>
        <dbReference type="ARBA" id="ARBA00008348"/>
    </source>
</evidence>
<dbReference type="Gene3D" id="3.30.70.1560">
    <property type="entry name" value="Alpha-L RNA-binding motif"/>
    <property type="match status" value="1"/>
</dbReference>